<accession>Q97FN0</accession>
<keyword evidence="2" id="KW-1185">Reference proteome</keyword>
<protein>
    <submittedName>
        <fullName evidence="1">Uncharacterized protein</fullName>
    </submittedName>
</protein>
<evidence type="ECO:0000313" key="1">
    <source>
        <dbReference type="EMBL" id="AAK80645.1"/>
    </source>
</evidence>
<dbReference type="PIR" id="B97232">
    <property type="entry name" value="B97232"/>
</dbReference>
<proteinExistence type="predicted"/>
<reference evidence="1 2" key="1">
    <citation type="journal article" date="2001" name="J. Bacteriol.">
        <title>Genome sequence and comparative analysis of the solvent-producing bacterium Clostridium acetobutylicum.</title>
        <authorList>
            <person name="Nolling J."/>
            <person name="Breton G."/>
            <person name="Omelchenko M.V."/>
            <person name="Makarova K.S."/>
            <person name="Zeng Q."/>
            <person name="Gibson R."/>
            <person name="Lee H.M."/>
            <person name="Dubois J."/>
            <person name="Qiu D."/>
            <person name="Hitti J."/>
            <person name="Wolf Y.I."/>
            <person name="Tatusov R.L."/>
            <person name="Sabathe F."/>
            <person name="Doucette-Stamm L."/>
            <person name="Soucaille P."/>
            <person name="Daly M.J."/>
            <person name="Bennett G.N."/>
            <person name="Koonin E.V."/>
            <person name="Smith D.R."/>
        </authorList>
    </citation>
    <scope>NUCLEOTIDE SEQUENCE [LARGE SCALE GENOMIC DNA]</scope>
    <source>
        <strain evidence="2">ATCC 824 / DSM 792 / JCM 1419 / LMG 5710 / VKM B-1787</strain>
    </source>
</reference>
<dbReference type="HOGENOM" id="CLU_3372875_0_0_9"/>
<dbReference type="Proteomes" id="UP000000814">
    <property type="component" value="Chromosome"/>
</dbReference>
<organism evidence="1 2">
    <name type="scientific">Clostridium acetobutylicum (strain ATCC 824 / DSM 792 / JCM 1419 / IAM 19013 / LMG 5710 / NBRC 13948 / NRRL B-527 / VKM B-1787 / 2291 / W)</name>
    <dbReference type="NCBI Taxonomy" id="272562"/>
    <lineage>
        <taxon>Bacteria</taxon>
        <taxon>Bacillati</taxon>
        <taxon>Bacillota</taxon>
        <taxon>Clostridia</taxon>
        <taxon>Eubacteriales</taxon>
        <taxon>Clostridiaceae</taxon>
        <taxon>Clostridium</taxon>
    </lineage>
</organism>
<dbReference type="KEGG" id="cac:CA_C2698"/>
<dbReference type="EMBL" id="AE001437">
    <property type="protein sequence ID" value="AAK80645.1"/>
    <property type="molecule type" value="Genomic_DNA"/>
</dbReference>
<evidence type="ECO:0000313" key="2">
    <source>
        <dbReference type="Proteomes" id="UP000000814"/>
    </source>
</evidence>
<name>Q97FN0_CLOAB</name>
<sequence length="34" mass="4081">MDCPAFIIHFTKHFLSHEMRRVCKKKQCKTNSNT</sequence>
<dbReference type="AlphaFoldDB" id="Q97FN0"/>
<gene>
    <name evidence="1" type="ordered locus">CA_C2698</name>
</gene>